<evidence type="ECO:0000256" key="5">
    <source>
        <dbReference type="ARBA" id="ARBA00023163"/>
    </source>
</evidence>
<sequence>MELQQLRYVLAVAETRNFTRAAERCHIVQSAMSHRIKALEHELGVQLFARTSRRVELTDAGAAFLPSAQASLDAADRAAADAAAATGRIRGTVTIGVIPTVTAIDVPAVLGRFHQAHPAVKIRLLGGSSDEFIAAIRSGGMDVAVLGLPAGQPPRGVRSQELVREDLVAVVSATHRLAGRDNIALADLDGEAFVDFPVDSPGRAQSDVAFRDAGLTRDVAFEAVDTSFMLEVVRQGLAVALLSRDAIPEDADVHILDVADGPSRIQYLAWSDFNPGPAATALVEMMTDAHHDLFTRR</sequence>
<dbReference type="GO" id="GO:0032993">
    <property type="term" value="C:protein-DNA complex"/>
    <property type="evidence" value="ECO:0007669"/>
    <property type="project" value="TreeGrafter"/>
</dbReference>
<keyword evidence="5" id="KW-0804">Transcription</keyword>
<evidence type="ECO:0000313" key="7">
    <source>
        <dbReference type="EMBL" id="AHW63605.1"/>
    </source>
</evidence>
<dbReference type="GO" id="GO:0003677">
    <property type="term" value="F:DNA binding"/>
    <property type="evidence" value="ECO:0007669"/>
    <property type="project" value="UniProtKB-KW"/>
</dbReference>
<reference evidence="7 8" key="1">
    <citation type="journal article" date="2015" name="Int. J. Syst. Evol. Microbiol.">
        <title>Revisiting Corynebacterium glyciniphilum (ex Kubota et al., 1972) sp. nov., nom. rev., isolated from putrefied banana.</title>
        <authorList>
            <person name="Al-Dilaimi A."/>
            <person name="Bednarz H."/>
            <person name="Lomker A."/>
            <person name="Niehaus K."/>
            <person name="Kalinowski J."/>
            <person name="Ruckert C."/>
        </authorList>
    </citation>
    <scope>NUCLEOTIDE SEQUENCE [LARGE SCALE GENOMIC DNA]</scope>
    <source>
        <strain evidence="7">AJ 3170</strain>
    </source>
</reference>
<keyword evidence="2" id="KW-0805">Transcription regulation</keyword>
<dbReference type="InterPro" id="IPR036388">
    <property type="entry name" value="WH-like_DNA-bd_sf"/>
</dbReference>
<evidence type="ECO:0000256" key="3">
    <source>
        <dbReference type="ARBA" id="ARBA00023125"/>
    </source>
</evidence>
<dbReference type="eggNOG" id="COG0583">
    <property type="taxonomic scope" value="Bacteria"/>
</dbReference>
<dbReference type="PROSITE" id="PS50931">
    <property type="entry name" value="HTH_LYSR"/>
    <property type="match status" value="1"/>
</dbReference>
<protein>
    <submittedName>
        <fullName evidence="7">Transcriptional regulator, LysR-family</fullName>
    </submittedName>
</protein>
<dbReference type="RefSeq" id="WP_038547270.1">
    <property type="nucleotide sequence ID" value="NZ_CP006842.1"/>
</dbReference>
<name>X5E833_9CORY</name>
<organism evidence="7 8">
    <name type="scientific">Corynebacterium glyciniphilum AJ 3170</name>
    <dbReference type="NCBI Taxonomy" id="1404245"/>
    <lineage>
        <taxon>Bacteria</taxon>
        <taxon>Bacillati</taxon>
        <taxon>Actinomycetota</taxon>
        <taxon>Actinomycetes</taxon>
        <taxon>Mycobacteriales</taxon>
        <taxon>Corynebacteriaceae</taxon>
        <taxon>Corynebacterium</taxon>
    </lineage>
</organism>
<evidence type="ECO:0000256" key="4">
    <source>
        <dbReference type="ARBA" id="ARBA00023159"/>
    </source>
</evidence>
<dbReference type="Pfam" id="PF00126">
    <property type="entry name" value="HTH_1"/>
    <property type="match status" value="1"/>
</dbReference>
<dbReference type="InterPro" id="IPR036390">
    <property type="entry name" value="WH_DNA-bd_sf"/>
</dbReference>
<dbReference type="PANTHER" id="PTHR30346">
    <property type="entry name" value="TRANSCRIPTIONAL DUAL REGULATOR HCAR-RELATED"/>
    <property type="match status" value="1"/>
</dbReference>
<dbReference type="Proteomes" id="UP000023703">
    <property type="component" value="Chromosome"/>
</dbReference>
<evidence type="ECO:0000259" key="6">
    <source>
        <dbReference type="PROSITE" id="PS50931"/>
    </source>
</evidence>
<dbReference type="PRINTS" id="PR00039">
    <property type="entry name" value="HTHLYSR"/>
</dbReference>
<dbReference type="SUPFAM" id="SSF53850">
    <property type="entry name" value="Periplasmic binding protein-like II"/>
    <property type="match status" value="1"/>
</dbReference>
<dbReference type="Pfam" id="PF03466">
    <property type="entry name" value="LysR_substrate"/>
    <property type="match status" value="1"/>
</dbReference>
<gene>
    <name evidence="7" type="ORF">CGLY_05785</name>
</gene>
<dbReference type="FunFam" id="1.10.10.10:FF:000001">
    <property type="entry name" value="LysR family transcriptional regulator"/>
    <property type="match status" value="1"/>
</dbReference>
<proteinExistence type="inferred from homology"/>
<accession>X5E833</accession>
<dbReference type="Gene3D" id="1.10.10.10">
    <property type="entry name" value="Winged helix-like DNA-binding domain superfamily/Winged helix DNA-binding domain"/>
    <property type="match status" value="1"/>
</dbReference>
<dbReference type="STRING" id="1404245.CGLY_05785"/>
<dbReference type="AlphaFoldDB" id="X5E833"/>
<comment type="similarity">
    <text evidence="1">Belongs to the LysR transcriptional regulatory family.</text>
</comment>
<dbReference type="SUPFAM" id="SSF46785">
    <property type="entry name" value="Winged helix' DNA-binding domain"/>
    <property type="match status" value="1"/>
</dbReference>
<dbReference type="OrthoDB" id="9789529at2"/>
<feature type="domain" description="HTH lysR-type" evidence="6">
    <location>
        <begin position="1"/>
        <end position="58"/>
    </location>
</feature>
<keyword evidence="4" id="KW-0010">Activator</keyword>
<evidence type="ECO:0000313" key="8">
    <source>
        <dbReference type="Proteomes" id="UP000023703"/>
    </source>
</evidence>
<keyword evidence="3" id="KW-0238">DNA-binding</keyword>
<dbReference type="Gene3D" id="3.40.190.290">
    <property type="match status" value="1"/>
</dbReference>
<dbReference type="KEGG" id="cgy:CGLY_05785"/>
<evidence type="ECO:0000256" key="1">
    <source>
        <dbReference type="ARBA" id="ARBA00009437"/>
    </source>
</evidence>
<dbReference type="PANTHER" id="PTHR30346:SF28">
    <property type="entry name" value="HTH-TYPE TRANSCRIPTIONAL REGULATOR CYNR"/>
    <property type="match status" value="1"/>
</dbReference>
<evidence type="ECO:0000256" key="2">
    <source>
        <dbReference type="ARBA" id="ARBA00023015"/>
    </source>
</evidence>
<dbReference type="CDD" id="cd08436">
    <property type="entry name" value="PBP2_LTTR_like_3"/>
    <property type="match status" value="1"/>
</dbReference>
<dbReference type="InterPro" id="IPR005119">
    <property type="entry name" value="LysR_subst-bd"/>
</dbReference>
<keyword evidence="8" id="KW-1185">Reference proteome</keyword>
<dbReference type="GO" id="GO:0003700">
    <property type="term" value="F:DNA-binding transcription factor activity"/>
    <property type="evidence" value="ECO:0007669"/>
    <property type="project" value="InterPro"/>
</dbReference>
<dbReference type="HOGENOM" id="CLU_039613_6_4_11"/>
<dbReference type="InterPro" id="IPR000847">
    <property type="entry name" value="LysR_HTH_N"/>
</dbReference>
<dbReference type="EMBL" id="CP006842">
    <property type="protein sequence ID" value="AHW63605.1"/>
    <property type="molecule type" value="Genomic_DNA"/>
</dbReference>